<accession>A0ABQ4WJM1</accession>
<comment type="caution">
    <text evidence="1">The sequence shown here is derived from an EMBL/GenBank/DDBJ whole genome shotgun (WGS) entry which is preliminary data.</text>
</comment>
<organism evidence="1 2">
    <name type="scientific">Tanacetum coccineum</name>
    <dbReference type="NCBI Taxonomy" id="301880"/>
    <lineage>
        <taxon>Eukaryota</taxon>
        <taxon>Viridiplantae</taxon>
        <taxon>Streptophyta</taxon>
        <taxon>Embryophyta</taxon>
        <taxon>Tracheophyta</taxon>
        <taxon>Spermatophyta</taxon>
        <taxon>Magnoliopsida</taxon>
        <taxon>eudicotyledons</taxon>
        <taxon>Gunneridae</taxon>
        <taxon>Pentapetalae</taxon>
        <taxon>asterids</taxon>
        <taxon>campanulids</taxon>
        <taxon>Asterales</taxon>
        <taxon>Asteraceae</taxon>
        <taxon>Asteroideae</taxon>
        <taxon>Anthemideae</taxon>
        <taxon>Anthemidinae</taxon>
        <taxon>Tanacetum</taxon>
    </lineage>
</organism>
<evidence type="ECO:0000313" key="1">
    <source>
        <dbReference type="EMBL" id="GJS53003.1"/>
    </source>
</evidence>
<evidence type="ECO:0000313" key="2">
    <source>
        <dbReference type="Proteomes" id="UP001151760"/>
    </source>
</evidence>
<proteinExistence type="predicted"/>
<name>A0ABQ4WJM1_9ASTR</name>
<reference evidence="1" key="1">
    <citation type="journal article" date="2022" name="Int. J. Mol. Sci.">
        <title>Draft Genome of Tanacetum Coccineum: Genomic Comparison of Closely Related Tanacetum-Family Plants.</title>
        <authorList>
            <person name="Yamashiro T."/>
            <person name="Shiraishi A."/>
            <person name="Nakayama K."/>
            <person name="Satake H."/>
        </authorList>
    </citation>
    <scope>NUCLEOTIDE SEQUENCE</scope>
</reference>
<gene>
    <name evidence="1" type="ORF">Tco_0626365</name>
</gene>
<reference evidence="1" key="2">
    <citation type="submission" date="2022-01" db="EMBL/GenBank/DDBJ databases">
        <authorList>
            <person name="Yamashiro T."/>
            <person name="Shiraishi A."/>
            <person name="Satake H."/>
            <person name="Nakayama K."/>
        </authorList>
    </citation>
    <scope>NUCLEOTIDE SEQUENCE</scope>
</reference>
<keyword evidence="2" id="KW-1185">Reference proteome</keyword>
<sequence length="174" mass="19961">MSYSDELIHSNGTTPIFPKYPDTLPYVYTRGHSTPRISTLPPLLSSYPTSRRTARMSVIPIIEPDLAERARIAAFNLDDYQDDPESPPSSPLSPYLFAAYQKMIAKADLTKRERALIIVLPYRTKDVDSYPAACLEELAVFMTKWDVKPRVEIDQWETLLEDCWVLEDFTTYCC</sequence>
<dbReference type="EMBL" id="BQNB010008696">
    <property type="protein sequence ID" value="GJS53003.1"/>
    <property type="molecule type" value="Genomic_DNA"/>
</dbReference>
<dbReference type="Proteomes" id="UP001151760">
    <property type="component" value="Unassembled WGS sequence"/>
</dbReference>
<protein>
    <submittedName>
        <fullName evidence="1">Uncharacterized protein</fullName>
    </submittedName>
</protein>